<evidence type="ECO:0000259" key="2">
    <source>
        <dbReference type="Pfam" id="PF07331"/>
    </source>
</evidence>
<comment type="caution">
    <text evidence="3">The sequence shown here is derived from an EMBL/GenBank/DDBJ whole genome shotgun (WGS) entry which is preliminary data.</text>
</comment>
<keyword evidence="4" id="KW-1185">Reference proteome</keyword>
<keyword evidence="1" id="KW-0812">Transmembrane</keyword>
<dbReference type="Pfam" id="PF07331">
    <property type="entry name" value="TctB"/>
    <property type="match status" value="1"/>
</dbReference>
<feature type="transmembrane region" description="Helical" evidence="1">
    <location>
        <begin position="82"/>
        <end position="115"/>
    </location>
</feature>
<feature type="domain" description="DUF1468" evidence="2">
    <location>
        <begin position="17"/>
        <end position="149"/>
    </location>
</feature>
<reference evidence="3" key="1">
    <citation type="submission" date="2020-08" db="EMBL/GenBank/DDBJ databases">
        <title>Paracoccus amoyensis sp. nov., isolated from the surface seawater at coast of Xiamen, Fujian.</title>
        <authorList>
            <person name="Lyu L."/>
        </authorList>
    </citation>
    <scope>NUCLEOTIDE SEQUENCE</scope>
    <source>
        <strain evidence="3">11-3</strain>
    </source>
</reference>
<gene>
    <name evidence="3" type="ORF">H4P12_07485</name>
</gene>
<dbReference type="RefSeq" id="WP_187793032.1">
    <property type="nucleotide sequence ID" value="NZ_JACOQL010000002.1"/>
</dbReference>
<dbReference type="EMBL" id="JACOQL010000002">
    <property type="protein sequence ID" value="MBC9246556.1"/>
    <property type="molecule type" value="Genomic_DNA"/>
</dbReference>
<dbReference type="Proteomes" id="UP000608594">
    <property type="component" value="Unassembled WGS sequence"/>
</dbReference>
<feature type="transmembrane region" description="Helical" evidence="1">
    <location>
        <begin position="12"/>
        <end position="30"/>
    </location>
</feature>
<evidence type="ECO:0000313" key="4">
    <source>
        <dbReference type="Proteomes" id="UP000608594"/>
    </source>
</evidence>
<sequence>MHDKRKRSAGELGFNGLLFLGSLILLWNAYKISGFESLSSPGSLPMAVAFAMVVSSGLILLENFRTPDRDGTVFLRDILPPVIIVMMLFIAGYAVLLVPLGFLPTSFLFLFLSILYLQRGGLVFAVSVSLFALICVYVVFRVIFTVLMPAGIVPEGEILAAIGRFFGGAN</sequence>
<protein>
    <submittedName>
        <fullName evidence="3">Tripartite tricarboxylate transporter TctB family protein</fullName>
    </submittedName>
</protein>
<proteinExistence type="predicted"/>
<organism evidence="3 4">
    <name type="scientific">Paracoccus amoyensis</name>
    <dbReference type="NCBI Taxonomy" id="2760093"/>
    <lineage>
        <taxon>Bacteria</taxon>
        <taxon>Pseudomonadati</taxon>
        <taxon>Pseudomonadota</taxon>
        <taxon>Alphaproteobacteria</taxon>
        <taxon>Rhodobacterales</taxon>
        <taxon>Paracoccaceae</taxon>
        <taxon>Paracoccus</taxon>
    </lineage>
</organism>
<evidence type="ECO:0000313" key="3">
    <source>
        <dbReference type="EMBL" id="MBC9246556.1"/>
    </source>
</evidence>
<keyword evidence="1" id="KW-1133">Transmembrane helix</keyword>
<evidence type="ECO:0000256" key="1">
    <source>
        <dbReference type="SAM" id="Phobius"/>
    </source>
</evidence>
<accession>A0A926GDL8</accession>
<keyword evidence="1" id="KW-0472">Membrane</keyword>
<dbReference type="InterPro" id="IPR009936">
    <property type="entry name" value="DUF1468"/>
</dbReference>
<name>A0A926GDL8_9RHOB</name>
<dbReference type="AlphaFoldDB" id="A0A926GDL8"/>
<feature type="transmembrane region" description="Helical" evidence="1">
    <location>
        <begin position="42"/>
        <end position="61"/>
    </location>
</feature>
<feature type="transmembrane region" description="Helical" evidence="1">
    <location>
        <begin position="121"/>
        <end position="140"/>
    </location>
</feature>